<dbReference type="Proteomes" id="UP000424527">
    <property type="component" value="Unassembled WGS sequence"/>
</dbReference>
<dbReference type="EMBL" id="REGW02000015">
    <property type="protein sequence ID" value="KAE8286302.1"/>
    <property type="molecule type" value="Genomic_DNA"/>
</dbReference>
<evidence type="ECO:0000313" key="3">
    <source>
        <dbReference type="Proteomes" id="UP000424527"/>
    </source>
</evidence>
<feature type="coiled-coil region" evidence="1">
    <location>
        <begin position="107"/>
        <end position="141"/>
    </location>
</feature>
<keyword evidence="3" id="KW-1185">Reference proteome</keyword>
<dbReference type="AlphaFoldDB" id="A0A6G0I4X6"/>
<protein>
    <submittedName>
        <fullName evidence="2">Uncharacterized protein</fullName>
    </submittedName>
</protein>
<keyword evidence="1" id="KW-0175">Coiled coil</keyword>
<comment type="caution">
    <text evidence="2">The sequence shown here is derived from an EMBL/GenBank/DDBJ whole genome shotgun (WGS) entry which is preliminary data.</text>
</comment>
<evidence type="ECO:0000256" key="1">
    <source>
        <dbReference type="SAM" id="Coils"/>
    </source>
</evidence>
<organism evidence="2 3">
    <name type="scientific">Larimichthys crocea</name>
    <name type="common">Large yellow croaker</name>
    <name type="synonym">Pseudosciaena crocea</name>
    <dbReference type="NCBI Taxonomy" id="215358"/>
    <lineage>
        <taxon>Eukaryota</taxon>
        <taxon>Metazoa</taxon>
        <taxon>Chordata</taxon>
        <taxon>Craniata</taxon>
        <taxon>Vertebrata</taxon>
        <taxon>Euteleostomi</taxon>
        <taxon>Actinopterygii</taxon>
        <taxon>Neopterygii</taxon>
        <taxon>Teleostei</taxon>
        <taxon>Neoteleostei</taxon>
        <taxon>Acanthomorphata</taxon>
        <taxon>Eupercaria</taxon>
        <taxon>Sciaenidae</taxon>
        <taxon>Larimichthys</taxon>
    </lineage>
</organism>
<gene>
    <name evidence="2" type="ORF">D5F01_LYC15987</name>
</gene>
<reference evidence="2 3" key="1">
    <citation type="submission" date="2019-07" db="EMBL/GenBank/DDBJ databases">
        <title>Chromosome genome assembly for large yellow croaker.</title>
        <authorList>
            <person name="Xiao S."/>
        </authorList>
    </citation>
    <scope>NUCLEOTIDE SEQUENCE [LARGE SCALE GENOMIC DNA]</scope>
    <source>
        <strain evidence="2">JMULYC20181020</strain>
        <tissue evidence="2">Muscle</tissue>
    </source>
</reference>
<name>A0A6G0I4X6_LARCR</name>
<proteinExistence type="predicted"/>
<accession>A0A6G0I4X6</accession>
<evidence type="ECO:0000313" key="2">
    <source>
        <dbReference type="EMBL" id="KAE8286302.1"/>
    </source>
</evidence>
<sequence length="204" mass="22209">MLKRCATGLWKGIATAVETIDEEPTKAESMLKRCATGLWKGIAAAGKVAACVALTVGVTVSMVPVFDLVDAAVDLLHTLEGIQHDLRAKDKKITENARLLARKNCDLQEHYVTIQDLQQKRKQLEARLKCRQQEQRNLHKETAVETIEVEPTKAESMFKQCATGLWKGIAAAGKVAACVALTVGVTVSIVPVFDLVDTAVDLLM</sequence>